<sequence length="107" mass="11285">MLSRGMPAAVKETMGRAYTAFEAEDWPLAGELLATAAPSLTGETAAATWFDAALAYKFARDWPRAYEMGKIAVTHVRRGARGGVGAAALPGARPGDQCAVRPVPPLR</sequence>
<dbReference type="EMBL" id="BOMN01000010">
    <property type="protein sequence ID" value="GIE17447.1"/>
    <property type="molecule type" value="Genomic_DNA"/>
</dbReference>
<evidence type="ECO:0000313" key="2">
    <source>
        <dbReference type="EMBL" id="GIE17447.1"/>
    </source>
</evidence>
<proteinExistence type="predicted"/>
<keyword evidence="3" id="KW-1185">Reference proteome</keyword>
<dbReference type="Proteomes" id="UP000603200">
    <property type="component" value="Unassembled WGS sequence"/>
</dbReference>
<gene>
    <name evidence="2" type="ORF">Ahu01nite_005490</name>
</gene>
<evidence type="ECO:0000313" key="3">
    <source>
        <dbReference type="Proteomes" id="UP000603200"/>
    </source>
</evidence>
<name>A0ABQ3ZFV2_9ACTN</name>
<accession>A0ABQ3ZFV2</accession>
<organism evidence="2 3">
    <name type="scientific">Winogradskya humida</name>
    <dbReference type="NCBI Taxonomy" id="113566"/>
    <lineage>
        <taxon>Bacteria</taxon>
        <taxon>Bacillati</taxon>
        <taxon>Actinomycetota</taxon>
        <taxon>Actinomycetes</taxon>
        <taxon>Micromonosporales</taxon>
        <taxon>Micromonosporaceae</taxon>
        <taxon>Winogradskya</taxon>
    </lineage>
</organism>
<reference evidence="2 3" key="1">
    <citation type="submission" date="2021-01" db="EMBL/GenBank/DDBJ databases">
        <title>Whole genome shotgun sequence of Actinoplanes humidus NBRC 14915.</title>
        <authorList>
            <person name="Komaki H."/>
            <person name="Tamura T."/>
        </authorList>
    </citation>
    <scope>NUCLEOTIDE SEQUENCE [LARGE SCALE GENOMIC DNA]</scope>
    <source>
        <strain evidence="2 3">NBRC 14915</strain>
    </source>
</reference>
<dbReference type="RefSeq" id="WP_203834738.1">
    <property type="nucleotide sequence ID" value="NZ_BAAATV010000001.1"/>
</dbReference>
<comment type="caution">
    <text evidence="2">The sequence shown here is derived from an EMBL/GenBank/DDBJ whole genome shotgun (WGS) entry which is preliminary data.</text>
</comment>
<evidence type="ECO:0008006" key="4">
    <source>
        <dbReference type="Google" id="ProtNLM"/>
    </source>
</evidence>
<evidence type="ECO:0000256" key="1">
    <source>
        <dbReference type="SAM" id="MobiDB-lite"/>
    </source>
</evidence>
<feature type="region of interest" description="Disordered" evidence="1">
    <location>
        <begin position="87"/>
        <end position="107"/>
    </location>
</feature>
<protein>
    <recommendedName>
        <fullName evidence="4">Tetratricopeptide repeat protein</fullName>
    </recommendedName>
</protein>